<evidence type="ECO:0000313" key="1">
    <source>
        <dbReference type="EMBL" id="JAH82569.1"/>
    </source>
</evidence>
<protein>
    <submittedName>
        <fullName evidence="1">Uncharacterized protein</fullName>
    </submittedName>
</protein>
<proteinExistence type="predicted"/>
<sequence length="15" mass="1855">MTFRRGIDSCEFFVF</sequence>
<name>A0A0E9VWP7_ANGAN</name>
<accession>A0A0E9VWP7</accession>
<reference evidence="1" key="1">
    <citation type="submission" date="2014-11" db="EMBL/GenBank/DDBJ databases">
        <authorList>
            <person name="Amaro Gonzalez C."/>
        </authorList>
    </citation>
    <scope>NUCLEOTIDE SEQUENCE</scope>
</reference>
<reference evidence="1" key="2">
    <citation type="journal article" date="2015" name="Fish Shellfish Immunol.">
        <title>Early steps in the European eel (Anguilla anguilla)-Vibrio vulnificus interaction in the gills: Role of the RtxA13 toxin.</title>
        <authorList>
            <person name="Callol A."/>
            <person name="Pajuelo D."/>
            <person name="Ebbesson L."/>
            <person name="Teles M."/>
            <person name="MacKenzie S."/>
            <person name="Amaro C."/>
        </authorList>
    </citation>
    <scope>NUCLEOTIDE SEQUENCE</scope>
</reference>
<organism evidence="1">
    <name type="scientific">Anguilla anguilla</name>
    <name type="common">European freshwater eel</name>
    <name type="synonym">Muraena anguilla</name>
    <dbReference type="NCBI Taxonomy" id="7936"/>
    <lineage>
        <taxon>Eukaryota</taxon>
        <taxon>Metazoa</taxon>
        <taxon>Chordata</taxon>
        <taxon>Craniata</taxon>
        <taxon>Vertebrata</taxon>
        <taxon>Euteleostomi</taxon>
        <taxon>Actinopterygii</taxon>
        <taxon>Neopterygii</taxon>
        <taxon>Teleostei</taxon>
        <taxon>Anguilliformes</taxon>
        <taxon>Anguillidae</taxon>
        <taxon>Anguilla</taxon>
    </lineage>
</organism>
<dbReference type="EMBL" id="GBXM01026008">
    <property type="protein sequence ID" value="JAH82569.1"/>
    <property type="molecule type" value="Transcribed_RNA"/>
</dbReference>